<comment type="similarity">
    <text evidence="1 5">Belongs to the glycosyl hydrolase 1 family.</text>
</comment>
<dbReference type="PRINTS" id="PR00131">
    <property type="entry name" value="GLHYDRLASE1"/>
</dbReference>
<evidence type="ECO:0000313" key="8">
    <source>
        <dbReference type="Proteomes" id="UP000886724"/>
    </source>
</evidence>
<keyword evidence="3 6" id="KW-0326">Glycosidase</keyword>
<name>A0A9D2BMQ5_9FIRM</name>
<dbReference type="PANTHER" id="PTHR10353">
    <property type="entry name" value="GLYCOSYL HYDROLASE"/>
    <property type="match status" value="1"/>
</dbReference>
<dbReference type="InterPro" id="IPR018120">
    <property type="entry name" value="Glyco_hydro_1_AS"/>
</dbReference>
<dbReference type="Gene3D" id="3.20.20.80">
    <property type="entry name" value="Glycosidases"/>
    <property type="match status" value="1"/>
</dbReference>
<protein>
    <submittedName>
        <fullName evidence="7">Family 1 glycosylhydrolase</fullName>
    </submittedName>
</protein>
<reference evidence="7" key="1">
    <citation type="journal article" date="2021" name="PeerJ">
        <title>Extensive microbial diversity within the chicken gut microbiome revealed by metagenomics and culture.</title>
        <authorList>
            <person name="Gilroy R."/>
            <person name="Ravi A."/>
            <person name="Getino M."/>
            <person name="Pursley I."/>
            <person name="Horton D.L."/>
            <person name="Alikhan N.F."/>
            <person name="Baker D."/>
            <person name="Gharbi K."/>
            <person name="Hall N."/>
            <person name="Watson M."/>
            <person name="Adriaenssens E.M."/>
            <person name="Foster-Nyarko E."/>
            <person name="Jarju S."/>
            <person name="Secka A."/>
            <person name="Antonio M."/>
            <person name="Oren A."/>
            <person name="Chaudhuri R.R."/>
            <person name="La Ragione R."/>
            <person name="Hildebrand F."/>
            <person name="Pallen M.J."/>
        </authorList>
    </citation>
    <scope>NUCLEOTIDE SEQUENCE</scope>
    <source>
        <strain evidence="7">ChiGjej1B1-14440</strain>
    </source>
</reference>
<reference evidence="7" key="2">
    <citation type="submission" date="2021-04" db="EMBL/GenBank/DDBJ databases">
        <authorList>
            <person name="Gilroy R."/>
        </authorList>
    </citation>
    <scope>NUCLEOTIDE SEQUENCE</scope>
    <source>
        <strain evidence="7">ChiGjej1B1-14440</strain>
    </source>
</reference>
<gene>
    <name evidence="7" type="ORF">H9980_10700</name>
</gene>
<dbReference type="PROSITE" id="PS00572">
    <property type="entry name" value="GLYCOSYL_HYDROL_F1_1"/>
    <property type="match status" value="1"/>
</dbReference>
<evidence type="ECO:0000256" key="6">
    <source>
        <dbReference type="RuleBase" id="RU004468"/>
    </source>
</evidence>
<dbReference type="Proteomes" id="UP000886724">
    <property type="component" value="Unassembled WGS sequence"/>
</dbReference>
<dbReference type="InterPro" id="IPR001360">
    <property type="entry name" value="Glyco_hydro_1"/>
</dbReference>
<dbReference type="GO" id="GO:0005829">
    <property type="term" value="C:cytosol"/>
    <property type="evidence" value="ECO:0007669"/>
    <property type="project" value="TreeGrafter"/>
</dbReference>
<dbReference type="GO" id="GO:0008422">
    <property type="term" value="F:beta-glucosidase activity"/>
    <property type="evidence" value="ECO:0007669"/>
    <property type="project" value="TreeGrafter"/>
</dbReference>
<dbReference type="AlphaFoldDB" id="A0A9D2BMQ5"/>
<accession>A0A9D2BMQ5</accession>
<dbReference type="SUPFAM" id="SSF51445">
    <property type="entry name" value="(Trans)glycosidases"/>
    <property type="match status" value="1"/>
</dbReference>
<feature type="active site" description="Nucleophile" evidence="4">
    <location>
        <position position="369"/>
    </location>
</feature>
<comment type="caution">
    <text evidence="7">The sequence shown here is derived from an EMBL/GenBank/DDBJ whole genome shotgun (WGS) entry which is preliminary data.</text>
</comment>
<organism evidence="7 8">
    <name type="scientific">Candidatus Erysipelatoclostridium merdavium</name>
    <dbReference type="NCBI Taxonomy" id="2838566"/>
    <lineage>
        <taxon>Bacteria</taxon>
        <taxon>Bacillati</taxon>
        <taxon>Bacillota</taxon>
        <taxon>Erysipelotrichia</taxon>
        <taxon>Erysipelotrichales</taxon>
        <taxon>Erysipelotrichales incertae sedis</taxon>
    </lineage>
</organism>
<proteinExistence type="inferred from homology"/>
<dbReference type="PROSITE" id="PS00653">
    <property type="entry name" value="GLYCOSYL_HYDROL_F1_2"/>
    <property type="match status" value="1"/>
</dbReference>
<dbReference type="InterPro" id="IPR017853">
    <property type="entry name" value="GH"/>
</dbReference>
<evidence type="ECO:0000256" key="5">
    <source>
        <dbReference type="RuleBase" id="RU003690"/>
    </source>
</evidence>
<keyword evidence="2 6" id="KW-0378">Hydrolase</keyword>
<dbReference type="InterPro" id="IPR033132">
    <property type="entry name" value="GH_1_N_CS"/>
</dbReference>
<evidence type="ECO:0000256" key="2">
    <source>
        <dbReference type="ARBA" id="ARBA00022801"/>
    </source>
</evidence>
<dbReference type="FunFam" id="3.20.20.80:FF:000004">
    <property type="entry name" value="Beta-glucosidase 6-phospho-beta-glucosidase"/>
    <property type="match status" value="1"/>
</dbReference>
<evidence type="ECO:0000256" key="3">
    <source>
        <dbReference type="ARBA" id="ARBA00023295"/>
    </source>
</evidence>
<evidence type="ECO:0000313" key="7">
    <source>
        <dbReference type="EMBL" id="HIX82420.1"/>
    </source>
</evidence>
<evidence type="ECO:0000256" key="1">
    <source>
        <dbReference type="ARBA" id="ARBA00010838"/>
    </source>
</evidence>
<dbReference type="Pfam" id="PF00232">
    <property type="entry name" value="Glyco_hydro_1"/>
    <property type="match status" value="1"/>
</dbReference>
<dbReference type="EMBL" id="DXET01000236">
    <property type="protein sequence ID" value="HIX82420.1"/>
    <property type="molecule type" value="Genomic_DNA"/>
</dbReference>
<dbReference type="PANTHER" id="PTHR10353:SF122">
    <property type="entry name" value="6-PHOSPHO-BETA-GLUCOSIDASE ASCB-RELATED"/>
    <property type="match status" value="1"/>
</dbReference>
<evidence type="ECO:0000256" key="4">
    <source>
        <dbReference type="PROSITE-ProRule" id="PRU10055"/>
    </source>
</evidence>
<dbReference type="GO" id="GO:0016052">
    <property type="term" value="P:carbohydrate catabolic process"/>
    <property type="evidence" value="ECO:0007669"/>
    <property type="project" value="TreeGrafter"/>
</dbReference>
<sequence>MRKMKQDFLWGGALAANQCEGAYNIDGKGLSISDVMLPGSKDKRRKKTTKVENDKYYPSHEAIDFYHTYKEDIQYFKEMGFNCLRVSIAWSRIFPNGNEKKPNEAGLQFYDDLFDELLKNNIEPIITLSHYEMPYYLSNWYNGFYSRKCIKFFENFAITCFKRYQHKVKYWLTFNEINGMLTNPYTGGGLNIEKDNQYLKKVLTACHHMFVASAKAVIACHEIIPKAKIGCMIAYTGSYSETCRPKDVLLNQKFMDANMFFSDVQVRGYYSNKAVSWFNRYGIKIPIKDEDVTILKEGKVDFIGFSYYQSVVLSSNIFSKIKAGNSLEAGIKNPFLKSSRWDWQIDPQGLRIALNYLYDRYQVPLFIVENGLGAVDKVKEDHRIHDTYRIDYLKKHVLQAKKAVEIDGVDLMGYTWWGPIDIVSYSTGEMEKRYGFVYVDRDNQGNGTNKRYIKDSFYVYQRIIKTNARCLKELPKYSLNTKVRDILKIDGLKETIKKLSNGRVNDIQLRIVGHWKIGHLLDKLDVDYNNQLMIIDLLNQID</sequence>